<dbReference type="RefSeq" id="WP_175559781.1">
    <property type="nucleotide sequence ID" value="NZ_FNYO01000030.1"/>
</dbReference>
<name>A0A1H6V3J3_9GAMM</name>
<dbReference type="AlphaFoldDB" id="A0A1H6V3J3"/>
<dbReference type="Proteomes" id="UP000199005">
    <property type="component" value="Unassembled WGS sequence"/>
</dbReference>
<reference evidence="1 2" key="1">
    <citation type="submission" date="2016-10" db="EMBL/GenBank/DDBJ databases">
        <authorList>
            <person name="de Groot N.N."/>
        </authorList>
    </citation>
    <scope>NUCLEOTIDE SEQUENCE [LARGE SCALE GENOMIC DNA]</scope>
    <source>
        <strain evidence="1 2">DSM 1041</strain>
    </source>
</reference>
<gene>
    <name evidence="1" type="ORF">SAMN04244579_02693</name>
</gene>
<evidence type="ECO:0000313" key="1">
    <source>
        <dbReference type="EMBL" id="SEI98446.1"/>
    </source>
</evidence>
<protein>
    <submittedName>
        <fullName evidence="1">Uncharacterized protein</fullName>
    </submittedName>
</protein>
<sequence>MILPDQERRRRWQELREQIKQNQSESRAKRVEKFIAEVEEGYALVARKPKKENRNG</sequence>
<proteinExistence type="predicted"/>
<dbReference type="STRING" id="170623.SAMN04244579_02693"/>
<accession>A0A1H6V3J3</accession>
<evidence type="ECO:0000313" key="2">
    <source>
        <dbReference type="Proteomes" id="UP000199005"/>
    </source>
</evidence>
<dbReference type="EMBL" id="FNYO01000030">
    <property type="protein sequence ID" value="SEI98446.1"/>
    <property type="molecule type" value="Genomic_DNA"/>
</dbReference>
<organism evidence="1 2">
    <name type="scientific">Azotobacter beijerinckii</name>
    <dbReference type="NCBI Taxonomy" id="170623"/>
    <lineage>
        <taxon>Bacteria</taxon>
        <taxon>Pseudomonadati</taxon>
        <taxon>Pseudomonadota</taxon>
        <taxon>Gammaproteobacteria</taxon>
        <taxon>Pseudomonadales</taxon>
        <taxon>Pseudomonadaceae</taxon>
        <taxon>Azotobacter</taxon>
    </lineage>
</organism>